<dbReference type="InterPro" id="IPR012340">
    <property type="entry name" value="NA-bd_OB-fold"/>
</dbReference>
<comment type="subcellular location">
    <subcellularLocation>
        <location evidence="6">Cytoplasm</location>
    </subcellularLocation>
</comment>
<dbReference type="GO" id="GO:0016787">
    <property type="term" value="F:hydrolase activity"/>
    <property type="evidence" value="ECO:0007669"/>
    <property type="project" value="UniProtKB-KW"/>
</dbReference>
<keyword evidence="4 6" id="KW-0233">DNA recombination</keyword>
<keyword evidence="1 6" id="KW-0963">Cytoplasm</keyword>
<dbReference type="Gene3D" id="1.10.8.10">
    <property type="entry name" value="DNA helicase RuvA subunit, C-terminal domain"/>
    <property type="match status" value="1"/>
</dbReference>
<evidence type="ECO:0000256" key="1">
    <source>
        <dbReference type="ARBA" id="ARBA00022490"/>
    </source>
</evidence>
<dbReference type="RefSeq" id="WP_188948306.1">
    <property type="nucleotide sequence ID" value="NZ_BMPH01000006.1"/>
</dbReference>
<accession>A0ABS4XTS1</accession>
<comment type="similarity">
    <text evidence="6">Belongs to the RuvA family.</text>
</comment>
<evidence type="ECO:0000259" key="7">
    <source>
        <dbReference type="SMART" id="SM00278"/>
    </source>
</evidence>
<reference evidence="8 9" key="1">
    <citation type="submission" date="2021-03" db="EMBL/GenBank/DDBJ databases">
        <title>Sequencing the genomes of 1000 actinobacteria strains.</title>
        <authorList>
            <person name="Klenk H.-P."/>
        </authorList>
    </citation>
    <scope>NUCLEOTIDE SEQUENCE [LARGE SCALE GENOMIC DNA]</scope>
    <source>
        <strain evidence="8 9">DSM 20168</strain>
    </source>
</reference>
<dbReference type="Pfam" id="PF01330">
    <property type="entry name" value="RuvA_N"/>
    <property type="match status" value="1"/>
</dbReference>
<comment type="caution">
    <text evidence="8">The sequence shown here is derived from an EMBL/GenBank/DDBJ whole genome shotgun (WGS) entry which is preliminary data.</text>
</comment>
<evidence type="ECO:0000256" key="4">
    <source>
        <dbReference type="ARBA" id="ARBA00023172"/>
    </source>
</evidence>
<dbReference type="Gene3D" id="2.40.50.140">
    <property type="entry name" value="Nucleic acid-binding proteins"/>
    <property type="match status" value="1"/>
</dbReference>
<dbReference type="SUPFAM" id="SSF47781">
    <property type="entry name" value="RuvA domain 2-like"/>
    <property type="match status" value="1"/>
</dbReference>
<sequence length="207" mass="21239">MISSLTGTVQAVSLNTAVLNVNGFGMLVNATPGTLSTLHQGREATVHTSMVVREDSMTLFGFATTEERDVFEVLIGVSGIGPRTGLAILAVHTPEEVRIAANTKDTAAFTKVSGIGPKGASRIVLELNGKLVPTGAPVSSASAAGGSASVWEPQVIEALTGLGWSEKDATATLKALSKADPEIVATGNVADILRAALRSMSSANRAR</sequence>
<comment type="caution">
    <text evidence="6">Lacks conserved residue(s) required for the propagation of feature annotation.</text>
</comment>
<comment type="function">
    <text evidence="6">The RuvA-RuvB-RuvC complex processes Holliday junction (HJ) DNA during genetic recombination and DNA repair, while the RuvA-RuvB complex plays an important role in the rescue of blocked DNA replication forks via replication fork reversal (RFR). RuvA specifically binds to HJ cruciform DNA, conferring on it an open structure. The RuvB hexamer acts as an ATP-dependent pump, pulling dsDNA into and through the RuvAB complex. HJ branch migration allows RuvC to scan DNA until it finds its consensus sequence, where it cleaves and resolves the cruciform DNA.</text>
</comment>
<evidence type="ECO:0000256" key="6">
    <source>
        <dbReference type="HAMAP-Rule" id="MF_00031"/>
    </source>
</evidence>
<dbReference type="NCBIfam" id="TIGR00084">
    <property type="entry name" value="ruvA"/>
    <property type="match status" value="1"/>
</dbReference>
<dbReference type="Pfam" id="PF07499">
    <property type="entry name" value="RuvA_C"/>
    <property type="match status" value="1"/>
</dbReference>
<keyword evidence="8" id="KW-0547">Nucleotide-binding</keyword>
<feature type="region of interest" description="Domain III" evidence="6">
    <location>
        <begin position="146"/>
        <end position="207"/>
    </location>
</feature>
<dbReference type="EMBL" id="JAGIOJ010000001">
    <property type="protein sequence ID" value="MBP2399725.1"/>
    <property type="molecule type" value="Genomic_DNA"/>
</dbReference>
<name>A0ABS4XTS1_GLUPR</name>
<evidence type="ECO:0000313" key="9">
    <source>
        <dbReference type="Proteomes" id="UP001195422"/>
    </source>
</evidence>
<dbReference type="SMART" id="SM00278">
    <property type="entry name" value="HhH1"/>
    <property type="match status" value="2"/>
</dbReference>
<comment type="subunit">
    <text evidence="6">Homotetramer. Forms an RuvA(8)-RuvB(12)-Holliday junction (HJ) complex. HJ DNA is sandwiched between 2 RuvA tetramers; dsDNA enters through RuvA and exits via RuvB. An RuvB hexamer assembles on each DNA strand where it exits the tetramer. Each RuvB hexamer is contacted by two RuvA subunits (via domain III) on 2 adjacent RuvB subunits; this complex drives branch migration. In the full resolvosome a probable DNA-RuvA(4)-RuvB(12)-RuvC(2) complex forms which resolves the HJ.</text>
</comment>
<dbReference type="CDD" id="cd14332">
    <property type="entry name" value="UBA_RuvA_C"/>
    <property type="match status" value="1"/>
</dbReference>
<organism evidence="8 9">
    <name type="scientific">Glutamicibacter protophormiae</name>
    <name type="common">Brevibacterium protophormiae</name>
    <dbReference type="NCBI Taxonomy" id="37930"/>
    <lineage>
        <taxon>Bacteria</taxon>
        <taxon>Bacillati</taxon>
        <taxon>Actinomycetota</taxon>
        <taxon>Actinomycetes</taxon>
        <taxon>Micrococcales</taxon>
        <taxon>Micrococcaceae</taxon>
        <taxon>Glutamicibacter</taxon>
    </lineage>
</organism>
<proteinExistence type="inferred from homology"/>
<keyword evidence="3 6" id="KW-0238">DNA-binding</keyword>
<dbReference type="GO" id="GO:0003678">
    <property type="term" value="F:DNA helicase activity"/>
    <property type="evidence" value="ECO:0007669"/>
    <property type="project" value="UniProtKB-EC"/>
</dbReference>
<dbReference type="InterPro" id="IPR011114">
    <property type="entry name" value="RuvA_C"/>
</dbReference>
<dbReference type="InterPro" id="IPR000085">
    <property type="entry name" value="RuvA"/>
</dbReference>
<evidence type="ECO:0000313" key="8">
    <source>
        <dbReference type="EMBL" id="MBP2399725.1"/>
    </source>
</evidence>
<dbReference type="HAMAP" id="MF_00031">
    <property type="entry name" value="DNA_HJ_migration_RuvA"/>
    <property type="match status" value="1"/>
</dbReference>
<evidence type="ECO:0000256" key="3">
    <source>
        <dbReference type="ARBA" id="ARBA00023125"/>
    </source>
</evidence>
<gene>
    <name evidence="6" type="primary">ruvA</name>
    <name evidence="8" type="ORF">JOF39_002806</name>
</gene>
<dbReference type="SUPFAM" id="SSF46929">
    <property type="entry name" value="DNA helicase RuvA subunit, C-terminal domain"/>
    <property type="match status" value="1"/>
</dbReference>
<keyword evidence="8" id="KW-0067">ATP-binding</keyword>
<dbReference type="Pfam" id="PF14520">
    <property type="entry name" value="HHH_5"/>
    <property type="match status" value="1"/>
</dbReference>
<keyword evidence="8" id="KW-0378">Hydrolase</keyword>
<dbReference type="SUPFAM" id="SSF50249">
    <property type="entry name" value="Nucleic acid-binding proteins"/>
    <property type="match status" value="1"/>
</dbReference>
<evidence type="ECO:0000256" key="5">
    <source>
        <dbReference type="ARBA" id="ARBA00023204"/>
    </source>
</evidence>
<comment type="domain">
    <text evidence="6">Has three domains with a flexible linker between the domains II and III and assumes an 'L' shape. Domain III is highly mobile and contacts RuvB.</text>
</comment>
<feature type="domain" description="Helix-hairpin-helix DNA-binding motif class 1" evidence="7">
    <location>
        <begin position="72"/>
        <end position="91"/>
    </location>
</feature>
<keyword evidence="9" id="KW-1185">Reference proteome</keyword>
<keyword evidence="2 6" id="KW-0227">DNA damage</keyword>
<dbReference type="InterPro" id="IPR036267">
    <property type="entry name" value="RuvA_C_sf"/>
</dbReference>
<keyword evidence="5 6" id="KW-0234">DNA repair</keyword>
<dbReference type="InterPro" id="IPR003583">
    <property type="entry name" value="Hlx-hairpin-Hlx_DNA-bd_motif"/>
</dbReference>
<dbReference type="InterPro" id="IPR013849">
    <property type="entry name" value="DNA_helicase_Holl-junc_RuvA_I"/>
</dbReference>
<dbReference type="Proteomes" id="UP001195422">
    <property type="component" value="Unassembled WGS sequence"/>
</dbReference>
<feature type="domain" description="Helix-hairpin-helix DNA-binding motif class 1" evidence="7">
    <location>
        <begin position="107"/>
        <end position="126"/>
    </location>
</feature>
<dbReference type="Gene3D" id="1.10.150.20">
    <property type="entry name" value="5' to 3' exonuclease, C-terminal subdomain"/>
    <property type="match status" value="1"/>
</dbReference>
<protein>
    <recommendedName>
        <fullName evidence="6">Holliday junction branch migration complex subunit RuvA</fullName>
    </recommendedName>
</protein>
<keyword evidence="8" id="KW-0347">Helicase</keyword>
<dbReference type="InterPro" id="IPR010994">
    <property type="entry name" value="RuvA_2-like"/>
</dbReference>
<evidence type="ECO:0000256" key="2">
    <source>
        <dbReference type="ARBA" id="ARBA00022763"/>
    </source>
</evidence>